<sequence length="215" mass="22949">MARHSSIKGAHPSCPEIRLKLTVHRRPPTSSPLSELTRPASALQFGSVPEFGSRGEWGNGGSRDAVPPPLRDPRAVPRRAAPRRRRVRAPARRLVPAEAAAPVAPRRGRRLRPAGLPRASRPGGEAEEVPLPGGERQVHAGRGGALPGAAEGEAAALRGAGEGAGLLAGGGAQVPRQVPQHHQAPQAPRRRARLHRRQLDHFYEVEARQGLSRTI</sequence>
<feature type="compositionally biased region" description="Low complexity" evidence="1">
    <location>
        <begin position="173"/>
        <end position="187"/>
    </location>
</feature>
<dbReference type="Gramene" id="OBART03G16160.1">
    <property type="protein sequence ID" value="OBART03G16160.1"/>
    <property type="gene ID" value="OBART03G16160"/>
</dbReference>
<reference evidence="2" key="1">
    <citation type="journal article" date="2009" name="Rice">
        <title>De Novo Next Generation Sequencing of Plant Genomes.</title>
        <authorList>
            <person name="Rounsley S."/>
            <person name="Marri P.R."/>
            <person name="Yu Y."/>
            <person name="He R."/>
            <person name="Sisneros N."/>
            <person name="Goicoechea J.L."/>
            <person name="Lee S.J."/>
            <person name="Angelova A."/>
            <person name="Kudrna D."/>
            <person name="Luo M."/>
            <person name="Affourtit J."/>
            <person name="Desany B."/>
            <person name="Knight J."/>
            <person name="Niazi F."/>
            <person name="Egholm M."/>
            <person name="Wing R.A."/>
        </authorList>
    </citation>
    <scope>NUCLEOTIDE SEQUENCE [LARGE SCALE GENOMIC DNA]</scope>
    <source>
        <strain evidence="2">cv. IRGC 105608</strain>
    </source>
</reference>
<name>A0A0D3FI30_9ORYZ</name>
<proteinExistence type="predicted"/>
<evidence type="ECO:0000313" key="3">
    <source>
        <dbReference type="Proteomes" id="UP000026960"/>
    </source>
</evidence>
<dbReference type="AlphaFoldDB" id="A0A0D3FI30"/>
<keyword evidence="3" id="KW-1185">Reference proteome</keyword>
<protein>
    <submittedName>
        <fullName evidence="2">Uncharacterized protein</fullName>
    </submittedName>
</protein>
<feature type="compositionally biased region" description="Low complexity" evidence="1">
    <location>
        <begin position="113"/>
        <end position="123"/>
    </location>
</feature>
<dbReference type="EnsemblPlants" id="OBART03G16160.1">
    <property type="protein sequence ID" value="OBART03G16160.1"/>
    <property type="gene ID" value="OBART03G16160"/>
</dbReference>
<dbReference type="PaxDb" id="65489-OBART03G16160.1"/>
<accession>A0A0D3FI30</accession>
<organism evidence="2">
    <name type="scientific">Oryza barthii</name>
    <dbReference type="NCBI Taxonomy" id="65489"/>
    <lineage>
        <taxon>Eukaryota</taxon>
        <taxon>Viridiplantae</taxon>
        <taxon>Streptophyta</taxon>
        <taxon>Embryophyta</taxon>
        <taxon>Tracheophyta</taxon>
        <taxon>Spermatophyta</taxon>
        <taxon>Magnoliopsida</taxon>
        <taxon>Liliopsida</taxon>
        <taxon>Poales</taxon>
        <taxon>Poaceae</taxon>
        <taxon>BOP clade</taxon>
        <taxon>Oryzoideae</taxon>
        <taxon>Oryzeae</taxon>
        <taxon>Oryzinae</taxon>
        <taxon>Oryza</taxon>
    </lineage>
</organism>
<dbReference type="HOGENOM" id="CLU_1285007_0_0_1"/>
<feature type="region of interest" description="Disordered" evidence="1">
    <location>
        <begin position="22"/>
        <end position="196"/>
    </location>
</feature>
<reference evidence="2" key="2">
    <citation type="submission" date="2015-03" db="UniProtKB">
        <authorList>
            <consortium name="EnsemblPlants"/>
        </authorList>
    </citation>
    <scope>IDENTIFICATION</scope>
</reference>
<feature type="compositionally biased region" description="Low complexity" evidence="1">
    <location>
        <begin position="147"/>
        <end position="159"/>
    </location>
</feature>
<dbReference type="Proteomes" id="UP000026960">
    <property type="component" value="Chromosome 3"/>
</dbReference>
<feature type="compositionally biased region" description="Low complexity" evidence="1">
    <location>
        <begin position="92"/>
        <end position="105"/>
    </location>
</feature>
<feature type="compositionally biased region" description="Gly residues" evidence="1">
    <location>
        <begin position="160"/>
        <end position="172"/>
    </location>
</feature>
<evidence type="ECO:0000313" key="2">
    <source>
        <dbReference type="EnsemblPlants" id="OBART03G16160.1"/>
    </source>
</evidence>
<feature type="compositionally biased region" description="Basic residues" evidence="1">
    <location>
        <begin position="76"/>
        <end position="91"/>
    </location>
</feature>
<evidence type="ECO:0000256" key="1">
    <source>
        <dbReference type="SAM" id="MobiDB-lite"/>
    </source>
</evidence>